<keyword evidence="1" id="KW-1133">Transmembrane helix</keyword>
<reference evidence="2" key="1">
    <citation type="submission" date="2020-03" db="EMBL/GenBank/DDBJ databases">
        <authorList>
            <person name="Zhang R."/>
        </authorList>
    </citation>
    <scope>NUCLEOTIDE SEQUENCE</scope>
</reference>
<sequence length="100" mass="11785">MQLSIPGLTIPLMFPIPGKQYALISPSIIYFTSNSYGTHKPKQHIFYKSPWPNHIKYAFFFSSSIFGFLQLGIEILVGFYFQFSNIRFMNHHGEKHRRKR</sequence>
<organism evidence="2">
    <name type="scientific">Populus davidiana</name>
    <dbReference type="NCBI Taxonomy" id="266767"/>
    <lineage>
        <taxon>Eukaryota</taxon>
        <taxon>Viridiplantae</taxon>
        <taxon>Streptophyta</taxon>
        <taxon>Embryophyta</taxon>
        <taxon>Tracheophyta</taxon>
        <taxon>Spermatophyta</taxon>
        <taxon>Magnoliopsida</taxon>
        <taxon>eudicotyledons</taxon>
        <taxon>Gunneridae</taxon>
        <taxon>Pentapetalae</taxon>
        <taxon>rosids</taxon>
        <taxon>fabids</taxon>
        <taxon>Malpighiales</taxon>
        <taxon>Salicaceae</taxon>
        <taxon>Saliceae</taxon>
        <taxon>Populus</taxon>
    </lineage>
</organism>
<keyword evidence="1" id="KW-0812">Transmembrane</keyword>
<proteinExistence type="predicted"/>
<accession>A0A6M2F250</accession>
<dbReference type="AlphaFoldDB" id="A0A6M2F250"/>
<evidence type="ECO:0000256" key="1">
    <source>
        <dbReference type="SAM" id="Phobius"/>
    </source>
</evidence>
<dbReference type="EMBL" id="GILB01010598">
    <property type="protein sequence ID" value="NUU90931.1"/>
    <property type="molecule type" value="Transcribed_RNA"/>
</dbReference>
<evidence type="ECO:0000313" key="2">
    <source>
        <dbReference type="EMBL" id="NUU90931.1"/>
    </source>
</evidence>
<keyword evidence="1" id="KW-0472">Membrane</keyword>
<protein>
    <submittedName>
        <fullName evidence="2">Uncharacterized protein</fullName>
    </submittedName>
</protein>
<feature type="transmembrane region" description="Helical" evidence="1">
    <location>
        <begin position="57"/>
        <end position="81"/>
    </location>
</feature>
<name>A0A6M2F250_9ROSI</name>